<keyword evidence="8 16" id="KW-0067">ATP-binding</keyword>
<protein>
    <recommendedName>
        <fullName evidence="4 13">D-alanine--D-alanine ligase</fullName>
        <ecNumber evidence="4 13">6.3.2.4</ecNumber>
    </recommendedName>
    <alternativeName>
        <fullName evidence="13">D-Ala-D-Ala ligase</fullName>
    </alternativeName>
    <alternativeName>
        <fullName evidence="13">D-alanylalanine synthetase</fullName>
    </alternativeName>
</protein>
<dbReference type="PROSITE" id="PS50975">
    <property type="entry name" value="ATP_GRASP"/>
    <property type="match status" value="1"/>
</dbReference>
<feature type="binding site" evidence="15">
    <location>
        <position position="277"/>
    </location>
    <ligand>
        <name>Mg(2+)</name>
        <dbReference type="ChEBI" id="CHEBI:18420"/>
        <label>2</label>
    </ligand>
</feature>
<dbReference type="PIRSF" id="PIRSF039102">
    <property type="entry name" value="Ddl/VanB"/>
    <property type="match status" value="1"/>
</dbReference>
<dbReference type="InterPro" id="IPR016185">
    <property type="entry name" value="PreATP-grasp_dom_sf"/>
</dbReference>
<dbReference type="SUPFAM" id="SSF56059">
    <property type="entry name" value="Glutathione synthetase ATP-binding domain-like"/>
    <property type="match status" value="1"/>
</dbReference>
<dbReference type="InterPro" id="IPR011095">
    <property type="entry name" value="Dala_Dala_lig_C"/>
</dbReference>
<keyword evidence="5 13" id="KW-0963">Cytoplasm</keyword>
<keyword evidence="7 16" id="KW-0547">Nucleotide-binding</keyword>
<evidence type="ECO:0000256" key="11">
    <source>
        <dbReference type="ARBA" id="ARBA00023316"/>
    </source>
</evidence>
<dbReference type="GO" id="GO:0071555">
    <property type="term" value="P:cell wall organization"/>
    <property type="evidence" value="ECO:0007669"/>
    <property type="project" value="UniProtKB-KW"/>
</dbReference>
<dbReference type="GO" id="GO:0008360">
    <property type="term" value="P:regulation of cell shape"/>
    <property type="evidence" value="ECO:0007669"/>
    <property type="project" value="UniProtKB-KW"/>
</dbReference>
<dbReference type="Proteomes" id="UP001056539">
    <property type="component" value="Chromosome"/>
</dbReference>
<dbReference type="EMBL" id="CP073355">
    <property type="protein sequence ID" value="URA10021.1"/>
    <property type="molecule type" value="Genomic_DNA"/>
</dbReference>
<evidence type="ECO:0000256" key="10">
    <source>
        <dbReference type="ARBA" id="ARBA00022984"/>
    </source>
</evidence>
<feature type="active site" evidence="14">
    <location>
        <position position="288"/>
    </location>
</feature>
<dbReference type="Gene3D" id="3.40.50.20">
    <property type="match status" value="1"/>
</dbReference>
<dbReference type="PROSITE" id="PS00843">
    <property type="entry name" value="DALA_DALA_LIGASE_1"/>
    <property type="match status" value="1"/>
</dbReference>
<sequence length="313" mass="34847">MEARLARFSGKRIGVLMGGDSSEREISLRSGENVFRALSHLGLQAIKVDIGSDPIAALRESPIDIAYIALHGSIGENGVIQALLELLHIPYTGSRVLGSALGMDKNATKRILRGCGLDVPLSLDGEGDIDRMLEKVKQNLSYPVVFKANCEGSSVGVELCENEETLRRVLEKNISQYPDYFIEQYIRGREMTIGVLGQYPDFTFLPILELRPKNAFYDFEAKYTKGMTEFVLPAPMDNAVREHIERQLVYAMRVMKVKGPLRFDFMFTGDNRAFFLEVNTSPGMTETSDIPAMAEAAGISREELVLRILESAE</sequence>
<gene>
    <name evidence="13" type="primary">ddl</name>
    <name evidence="18" type="ORF">KDW03_11145</name>
</gene>
<organism evidence="18 19">
    <name type="scientific">Thermospira aquatica</name>
    <dbReference type="NCBI Taxonomy" id="2828656"/>
    <lineage>
        <taxon>Bacteria</taxon>
        <taxon>Pseudomonadati</taxon>
        <taxon>Spirochaetota</taxon>
        <taxon>Spirochaetia</taxon>
        <taxon>Brevinematales</taxon>
        <taxon>Thermospiraceae</taxon>
        <taxon>Thermospira</taxon>
    </lineage>
</organism>
<reference evidence="18" key="1">
    <citation type="submission" date="2021-04" db="EMBL/GenBank/DDBJ databases">
        <authorList>
            <person name="Postec A."/>
        </authorList>
    </citation>
    <scope>NUCLEOTIDE SEQUENCE</scope>
    <source>
        <strain evidence="18">F1F22</strain>
    </source>
</reference>
<dbReference type="Gene3D" id="3.30.1490.20">
    <property type="entry name" value="ATP-grasp fold, A domain"/>
    <property type="match status" value="1"/>
</dbReference>
<reference evidence="18" key="2">
    <citation type="submission" date="2022-06" db="EMBL/GenBank/DDBJ databases">
        <title>Thermospira aquatica gen. nov., sp. nov.</title>
        <authorList>
            <person name="Ben Ali Gam Z."/>
            <person name="Labat M."/>
        </authorList>
    </citation>
    <scope>NUCLEOTIDE SEQUENCE</scope>
    <source>
        <strain evidence="18">F1F22</strain>
    </source>
</reference>
<feature type="active site" evidence="14">
    <location>
        <position position="23"/>
    </location>
</feature>
<dbReference type="Pfam" id="PF01820">
    <property type="entry name" value="Dala_Dala_lig_N"/>
    <property type="match status" value="1"/>
</dbReference>
<evidence type="ECO:0000256" key="6">
    <source>
        <dbReference type="ARBA" id="ARBA00022598"/>
    </source>
</evidence>
<name>A0AAX3BE57_9SPIR</name>
<evidence type="ECO:0000259" key="17">
    <source>
        <dbReference type="PROSITE" id="PS50975"/>
    </source>
</evidence>
<dbReference type="GO" id="GO:0009252">
    <property type="term" value="P:peptidoglycan biosynthetic process"/>
    <property type="evidence" value="ECO:0007669"/>
    <property type="project" value="UniProtKB-UniRule"/>
</dbReference>
<dbReference type="InterPro" id="IPR013815">
    <property type="entry name" value="ATP_grasp_subdomain_1"/>
</dbReference>
<dbReference type="InterPro" id="IPR005905">
    <property type="entry name" value="D_ala_D_ala"/>
</dbReference>
<keyword evidence="10 13" id="KW-0573">Peptidoglycan synthesis</keyword>
<evidence type="ECO:0000256" key="3">
    <source>
        <dbReference type="ARBA" id="ARBA00010871"/>
    </source>
</evidence>
<dbReference type="RefSeq" id="WP_271435151.1">
    <property type="nucleotide sequence ID" value="NZ_CP073355.1"/>
</dbReference>
<evidence type="ECO:0000256" key="2">
    <source>
        <dbReference type="ARBA" id="ARBA00004496"/>
    </source>
</evidence>
<comment type="cofactor">
    <cofactor evidence="15">
        <name>Mg(2+)</name>
        <dbReference type="ChEBI" id="CHEBI:18420"/>
    </cofactor>
    <cofactor evidence="15">
        <name>Mn(2+)</name>
        <dbReference type="ChEBI" id="CHEBI:29035"/>
    </cofactor>
    <text evidence="15">Binds 2 magnesium or manganese ions per subunit.</text>
</comment>
<feature type="active site" evidence="14">
    <location>
        <position position="153"/>
    </location>
</feature>
<evidence type="ECO:0000256" key="5">
    <source>
        <dbReference type="ARBA" id="ARBA00022490"/>
    </source>
</evidence>
<evidence type="ECO:0000256" key="15">
    <source>
        <dbReference type="PIRSR" id="PIRSR039102-3"/>
    </source>
</evidence>
<comment type="catalytic activity">
    <reaction evidence="12 13">
        <text>2 D-alanine + ATP = D-alanyl-D-alanine + ADP + phosphate + H(+)</text>
        <dbReference type="Rhea" id="RHEA:11224"/>
        <dbReference type="ChEBI" id="CHEBI:15378"/>
        <dbReference type="ChEBI" id="CHEBI:30616"/>
        <dbReference type="ChEBI" id="CHEBI:43474"/>
        <dbReference type="ChEBI" id="CHEBI:57416"/>
        <dbReference type="ChEBI" id="CHEBI:57822"/>
        <dbReference type="ChEBI" id="CHEBI:456216"/>
        <dbReference type="EC" id="6.3.2.4"/>
    </reaction>
</comment>
<proteinExistence type="inferred from homology"/>
<dbReference type="PANTHER" id="PTHR23132">
    <property type="entry name" value="D-ALANINE--D-ALANINE LIGASE"/>
    <property type="match status" value="1"/>
</dbReference>
<evidence type="ECO:0000313" key="18">
    <source>
        <dbReference type="EMBL" id="URA10021.1"/>
    </source>
</evidence>
<comment type="cofactor">
    <cofactor evidence="1">
        <name>Mn(2+)</name>
        <dbReference type="ChEBI" id="CHEBI:29035"/>
    </cofactor>
</comment>
<dbReference type="SUPFAM" id="SSF52440">
    <property type="entry name" value="PreATP-grasp domain"/>
    <property type="match status" value="1"/>
</dbReference>
<evidence type="ECO:0000256" key="8">
    <source>
        <dbReference type="ARBA" id="ARBA00022840"/>
    </source>
</evidence>
<feature type="binding site" evidence="15">
    <location>
        <position position="264"/>
    </location>
    <ligand>
        <name>Mg(2+)</name>
        <dbReference type="ChEBI" id="CHEBI:18420"/>
        <label>1</label>
    </ligand>
</feature>
<keyword evidence="19" id="KW-1185">Reference proteome</keyword>
<comment type="subcellular location">
    <subcellularLocation>
        <location evidence="2 13">Cytoplasm</location>
    </subcellularLocation>
</comment>
<keyword evidence="15" id="KW-0479">Metal-binding</keyword>
<comment type="similarity">
    <text evidence="3 13">Belongs to the D-alanine--D-alanine ligase family.</text>
</comment>
<dbReference type="HAMAP" id="MF_00047">
    <property type="entry name" value="Dala_Dala_lig"/>
    <property type="match status" value="1"/>
</dbReference>
<dbReference type="InterPro" id="IPR011761">
    <property type="entry name" value="ATP-grasp"/>
</dbReference>
<evidence type="ECO:0000256" key="16">
    <source>
        <dbReference type="PROSITE-ProRule" id="PRU00409"/>
    </source>
</evidence>
<evidence type="ECO:0000256" key="13">
    <source>
        <dbReference type="HAMAP-Rule" id="MF_00047"/>
    </source>
</evidence>
<dbReference type="Gene3D" id="3.30.470.20">
    <property type="entry name" value="ATP-grasp fold, B domain"/>
    <property type="match status" value="1"/>
</dbReference>
<accession>A0AAX3BE57</accession>
<dbReference type="GO" id="GO:0008716">
    <property type="term" value="F:D-alanine-D-alanine ligase activity"/>
    <property type="evidence" value="ECO:0007669"/>
    <property type="project" value="UniProtKB-UniRule"/>
</dbReference>
<keyword evidence="15" id="KW-0460">Magnesium</keyword>
<keyword evidence="11 13" id="KW-0961">Cell wall biogenesis/degradation</keyword>
<dbReference type="NCBIfam" id="TIGR01205">
    <property type="entry name" value="D_ala_D_alaTIGR"/>
    <property type="match status" value="1"/>
</dbReference>
<evidence type="ECO:0000256" key="4">
    <source>
        <dbReference type="ARBA" id="ARBA00012216"/>
    </source>
</evidence>
<dbReference type="AlphaFoldDB" id="A0AAX3BE57"/>
<comment type="pathway">
    <text evidence="13">Cell wall biogenesis; peptidoglycan biosynthesis.</text>
</comment>
<dbReference type="NCBIfam" id="NF002378">
    <property type="entry name" value="PRK01372.1"/>
    <property type="match status" value="1"/>
</dbReference>
<keyword evidence="15" id="KW-0464">Manganese</keyword>
<dbReference type="InterPro" id="IPR011127">
    <property type="entry name" value="Dala_Dala_lig_N"/>
</dbReference>
<feature type="binding site" evidence="15">
    <location>
        <position position="279"/>
    </location>
    <ligand>
        <name>Mg(2+)</name>
        <dbReference type="ChEBI" id="CHEBI:18420"/>
        <label>2</label>
    </ligand>
</feature>
<evidence type="ECO:0000256" key="1">
    <source>
        <dbReference type="ARBA" id="ARBA00001936"/>
    </source>
</evidence>
<dbReference type="GO" id="GO:0046872">
    <property type="term" value="F:metal ion binding"/>
    <property type="evidence" value="ECO:0007669"/>
    <property type="project" value="UniProtKB-KW"/>
</dbReference>
<comment type="function">
    <text evidence="13">Cell wall formation.</text>
</comment>
<keyword evidence="6 13" id="KW-0436">Ligase</keyword>
<evidence type="ECO:0000256" key="12">
    <source>
        <dbReference type="ARBA" id="ARBA00047614"/>
    </source>
</evidence>
<dbReference type="PANTHER" id="PTHR23132:SF23">
    <property type="entry name" value="D-ALANINE--D-ALANINE LIGASE B"/>
    <property type="match status" value="1"/>
</dbReference>
<dbReference type="GO" id="GO:0005524">
    <property type="term" value="F:ATP binding"/>
    <property type="evidence" value="ECO:0007669"/>
    <property type="project" value="UniProtKB-UniRule"/>
</dbReference>
<feature type="binding site" evidence="15">
    <location>
        <position position="277"/>
    </location>
    <ligand>
        <name>Mg(2+)</name>
        <dbReference type="ChEBI" id="CHEBI:18420"/>
        <label>1</label>
    </ligand>
</feature>
<evidence type="ECO:0000256" key="9">
    <source>
        <dbReference type="ARBA" id="ARBA00022960"/>
    </source>
</evidence>
<keyword evidence="9 13" id="KW-0133">Cell shape</keyword>
<dbReference type="EC" id="6.3.2.4" evidence="4 13"/>
<evidence type="ECO:0000256" key="14">
    <source>
        <dbReference type="PIRSR" id="PIRSR039102-1"/>
    </source>
</evidence>
<feature type="domain" description="ATP-grasp" evidence="17">
    <location>
        <begin position="109"/>
        <end position="310"/>
    </location>
</feature>
<dbReference type="Pfam" id="PF07478">
    <property type="entry name" value="Dala_Dala_lig_C"/>
    <property type="match status" value="1"/>
</dbReference>
<dbReference type="GO" id="GO:0005737">
    <property type="term" value="C:cytoplasm"/>
    <property type="evidence" value="ECO:0007669"/>
    <property type="project" value="UniProtKB-SubCell"/>
</dbReference>
<evidence type="ECO:0000256" key="7">
    <source>
        <dbReference type="ARBA" id="ARBA00022741"/>
    </source>
</evidence>
<evidence type="ECO:0000313" key="19">
    <source>
        <dbReference type="Proteomes" id="UP001056539"/>
    </source>
</evidence>
<dbReference type="KEGG" id="taqu:KDW03_11145"/>
<dbReference type="InterPro" id="IPR000291">
    <property type="entry name" value="D-Ala_lig_Van_CS"/>
</dbReference>